<evidence type="ECO:0000259" key="7">
    <source>
        <dbReference type="Pfam" id="PF00482"/>
    </source>
</evidence>
<keyword evidence="9" id="KW-1185">Reference proteome</keyword>
<dbReference type="OrthoDB" id="9810662at2"/>
<sequence>MTGSLGLATVAVAVAAATCVLIIREMHLRALNTRVSNAVLGIPDRSSSSKDLLGWFSSVGARYRRFYADENLDQLRTILQSSGFNHHRMLPIWIGVKVVSTFLFPIAAFIVAQLLERPLSDVLIFTLVGLVIGIMGPRLILLMVKRRFDKAIRLGTPDTIDLLVVCSEAGMGLESGLERVAEEMKETNPAMAQVLRGLLDDLRMLPNRADAFEKLASTSEGLRRFGTMVSQSLQYGTPLSQALRSIAVDLRRERITKLEERAHKLGAKLTVPMVLFLLPAMFVILGGSSFLHLMGAFNNIGK</sequence>
<dbReference type="Proteomes" id="UP000057737">
    <property type="component" value="Unassembled WGS sequence"/>
</dbReference>
<keyword evidence="2" id="KW-1003">Cell membrane</keyword>
<reference evidence="8 9" key="1">
    <citation type="submission" date="2015-11" db="EMBL/GenBank/DDBJ databases">
        <title>Draft Genome Sequence of the Strain BR 10303 (Bradyrhizobium sp.) isolated from nodules of Centrolobium paraense.</title>
        <authorList>
            <person name="Zelli J.E."/>
            <person name="Simoes-Araujo J.L."/>
            <person name="Barauna A.C."/>
            <person name="Silva K."/>
        </authorList>
    </citation>
    <scope>NUCLEOTIDE SEQUENCE [LARGE SCALE GENOMIC DNA]</scope>
    <source>
        <strain evidence="8 9">BR 10303</strain>
    </source>
</reference>
<evidence type="ECO:0000313" key="9">
    <source>
        <dbReference type="Proteomes" id="UP000057737"/>
    </source>
</evidence>
<evidence type="ECO:0000256" key="1">
    <source>
        <dbReference type="ARBA" id="ARBA00004651"/>
    </source>
</evidence>
<name>A0A120FNX3_9BRAD</name>
<dbReference type="InterPro" id="IPR018076">
    <property type="entry name" value="T2SS_GspF_dom"/>
</dbReference>
<evidence type="ECO:0000256" key="6">
    <source>
        <dbReference type="SAM" id="Phobius"/>
    </source>
</evidence>
<dbReference type="GO" id="GO:0005886">
    <property type="term" value="C:plasma membrane"/>
    <property type="evidence" value="ECO:0007669"/>
    <property type="project" value="UniProtKB-SubCell"/>
</dbReference>
<dbReference type="EMBL" id="LNCU01000056">
    <property type="protein sequence ID" value="KWV56044.1"/>
    <property type="molecule type" value="Genomic_DNA"/>
</dbReference>
<keyword evidence="5 6" id="KW-0472">Membrane</keyword>
<evidence type="ECO:0000313" key="8">
    <source>
        <dbReference type="EMBL" id="KWV56044.1"/>
    </source>
</evidence>
<keyword evidence="3 6" id="KW-0812">Transmembrane</keyword>
<proteinExistence type="predicted"/>
<evidence type="ECO:0000256" key="3">
    <source>
        <dbReference type="ARBA" id="ARBA00022692"/>
    </source>
</evidence>
<evidence type="ECO:0000256" key="2">
    <source>
        <dbReference type="ARBA" id="ARBA00022475"/>
    </source>
</evidence>
<comment type="caution">
    <text evidence="8">The sequence shown here is derived from an EMBL/GenBank/DDBJ whole genome shotgun (WGS) entry which is preliminary data.</text>
</comment>
<dbReference type="RefSeq" id="WP_066506887.1">
    <property type="nucleotide sequence ID" value="NZ_LNCU01000056.1"/>
</dbReference>
<gene>
    <name evidence="8" type="ORF">AS156_04915</name>
</gene>
<feature type="domain" description="Type II secretion system protein GspF" evidence="7">
    <location>
        <begin position="160"/>
        <end position="285"/>
    </location>
</feature>
<feature type="transmembrane region" description="Helical" evidence="6">
    <location>
        <begin position="123"/>
        <end position="144"/>
    </location>
</feature>
<protein>
    <submittedName>
        <fullName evidence="8">Pilus assembly protein TadC</fullName>
    </submittedName>
</protein>
<feature type="transmembrane region" description="Helical" evidence="6">
    <location>
        <begin position="274"/>
        <end position="297"/>
    </location>
</feature>
<comment type="subcellular location">
    <subcellularLocation>
        <location evidence="1">Cell membrane</location>
        <topology evidence="1">Multi-pass membrane protein</topology>
    </subcellularLocation>
</comment>
<dbReference type="PANTHER" id="PTHR35007:SF2">
    <property type="entry name" value="PILUS ASSEMBLE PROTEIN"/>
    <property type="match status" value="1"/>
</dbReference>
<dbReference type="AlphaFoldDB" id="A0A120FNX3"/>
<accession>A0A120FNX3</accession>
<feature type="transmembrane region" description="Helical" evidence="6">
    <location>
        <begin position="6"/>
        <end position="24"/>
    </location>
</feature>
<evidence type="ECO:0000256" key="5">
    <source>
        <dbReference type="ARBA" id="ARBA00023136"/>
    </source>
</evidence>
<dbReference type="PANTHER" id="PTHR35007">
    <property type="entry name" value="INTEGRAL MEMBRANE PROTEIN-RELATED"/>
    <property type="match status" value="1"/>
</dbReference>
<feature type="transmembrane region" description="Helical" evidence="6">
    <location>
        <begin position="90"/>
        <end position="111"/>
    </location>
</feature>
<organism evidence="8 9">
    <name type="scientific">Bradyrhizobium macuxiense</name>
    <dbReference type="NCBI Taxonomy" id="1755647"/>
    <lineage>
        <taxon>Bacteria</taxon>
        <taxon>Pseudomonadati</taxon>
        <taxon>Pseudomonadota</taxon>
        <taxon>Alphaproteobacteria</taxon>
        <taxon>Hyphomicrobiales</taxon>
        <taxon>Nitrobacteraceae</taxon>
        <taxon>Bradyrhizobium</taxon>
    </lineage>
</organism>
<dbReference type="Pfam" id="PF00482">
    <property type="entry name" value="T2SSF"/>
    <property type="match status" value="1"/>
</dbReference>
<keyword evidence="4 6" id="KW-1133">Transmembrane helix</keyword>
<evidence type="ECO:0000256" key="4">
    <source>
        <dbReference type="ARBA" id="ARBA00022989"/>
    </source>
</evidence>